<dbReference type="OrthoDB" id="1953902at2"/>
<keyword evidence="4 8" id="KW-0812">Transmembrane</keyword>
<dbReference type="InterPro" id="IPR005548">
    <property type="entry name" value="Cell_div_FtsQ/DivIB_C"/>
</dbReference>
<dbReference type="RefSeq" id="WP_039632594.1">
    <property type="nucleotide sequence ID" value="NZ_AYSO01000015.1"/>
</dbReference>
<protein>
    <submittedName>
        <fullName evidence="10">Cell division FtsQ family protein</fullName>
    </submittedName>
</protein>
<comment type="caution">
    <text evidence="10">The sequence shown here is derived from an EMBL/GenBank/DDBJ whole genome shotgun (WGS) entry which is preliminary data.</text>
</comment>
<keyword evidence="11" id="KW-1185">Reference proteome</keyword>
<dbReference type="Proteomes" id="UP000031366">
    <property type="component" value="Unassembled WGS sequence"/>
</dbReference>
<dbReference type="EMBL" id="AYSO01000015">
    <property type="protein sequence ID" value="KIE46929.1"/>
    <property type="molecule type" value="Genomic_DNA"/>
</dbReference>
<dbReference type="STRING" id="29341.RSJ17_12560"/>
<comment type="subcellular location">
    <subcellularLocation>
        <location evidence="1">Membrane</location>
    </subcellularLocation>
</comment>
<keyword evidence="7" id="KW-0131">Cell cycle</keyword>
<feature type="domain" description="POTRA" evidence="9">
    <location>
        <begin position="53"/>
        <end position="121"/>
    </location>
</feature>
<keyword evidence="5 8" id="KW-1133">Transmembrane helix</keyword>
<evidence type="ECO:0000256" key="8">
    <source>
        <dbReference type="SAM" id="Phobius"/>
    </source>
</evidence>
<evidence type="ECO:0000313" key="11">
    <source>
        <dbReference type="Proteomes" id="UP000031366"/>
    </source>
</evidence>
<keyword evidence="2" id="KW-1003">Cell membrane</keyword>
<evidence type="ECO:0000313" key="10">
    <source>
        <dbReference type="EMBL" id="KIE46929.1"/>
    </source>
</evidence>
<dbReference type="AlphaFoldDB" id="A0A0C1U220"/>
<dbReference type="GO" id="GO:0051301">
    <property type="term" value="P:cell division"/>
    <property type="evidence" value="ECO:0007669"/>
    <property type="project" value="UniProtKB-KW"/>
</dbReference>
<gene>
    <name evidence="10" type="ORF">U732_1537</name>
</gene>
<accession>A0A0C1U220</accession>
<dbReference type="InterPro" id="IPR034746">
    <property type="entry name" value="POTRA"/>
</dbReference>
<feature type="transmembrane region" description="Helical" evidence="8">
    <location>
        <begin position="32"/>
        <end position="53"/>
    </location>
</feature>
<evidence type="ECO:0000256" key="3">
    <source>
        <dbReference type="ARBA" id="ARBA00022618"/>
    </source>
</evidence>
<dbReference type="InterPro" id="IPR050487">
    <property type="entry name" value="FtsQ_DivIB"/>
</dbReference>
<evidence type="ECO:0000256" key="7">
    <source>
        <dbReference type="ARBA" id="ARBA00023306"/>
    </source>
</evidence>
<reference evidence="10 11" key="1">
    <citation type="journal article" date="2015" name="Infect. Genet. Evol.">
        <title>Genomic sequences of six botulinum neurotoxin-producing strains representing three clostridial species illustrate the mobility and diversity of botulinum neurotoxin genes.</title>
        <authorList>
            <person name="Smith T.J."/>
            <person name="Hill K.K."/>
            <person name="Xie G."/>
            <person name="Foley B.T."/>
            <person name="Williamson C.H."/>
            <person name="Foster J.T."/>
            <person name="Johnson S.L."/>
            <person name="Chertkov O."/>
            <person name="Teshima H."/>
            <person name="Gibbons H.S."/>
            <person name="Johnsky L.A."/>
            <person name="Karavis M.A."/>
            <person name="Smith L.A."/>
        </authorList>
    </citation>
    <scope>NUCLEOTIDE SEQUENCE [LARGE SCALE GENOMIC DNA]</scope>
    <source>
        <strain evidence="10 11">CDC 2741</strain>
    </source>
</reference>
<proteinExistence type="predicted"/>
<evidence type="ECO:0000256" key="5">
    <source>
        <dbReference type="ARBA" id="ARBA00022989"/>
    </source>
</evidence>
<evidence type="ECO:0000256" key="6">
    <source>
        <dbReference type="ARBA" id="ARBA00023136"/>
    </source>
</evidence>
<dbReference type="Pfam" id="PF03799">
    <property type="entry name" value="FtsQ_DivIB_C"/>
    <property type="match status" value="1"/>
</dbReference>
<keyword evidence="6 8" id="KW-0472">Membrane</keyword>
<dbReference type="InterPro" id="IPR013685">
    <property type="entry name" value="POTRA_FtsQ_type"/>
</dbReference>
<dbReference type="PROSITE" id="PS51779">
    <property type="entry name" value="POTRA"/>
    <property type="match status" value="1"/>
</dbReference>
<keyword evidence="3 10" id="KW-0132">Cell division</keyword>
<dbReference type="PANTHER" id="PTHR37820">
    <property type="entry name" value="CELL DIVISION PROTEIN DIVIB"/>
    <property type="match status" value="1"/>
</dbReference>
<dbReference type="PANTHER" id="PTHR37820:SF1">
    <property type="entry name" value="CELL DIVISION PROTEIN FTSQ"/>
    <property type="match status" value="1"/>
</dbReference>
<organism evidence="10 11">
    <name type="scientific">Clostridium argentinense CDC 2741</name>
    <dbReference type="NCBI Taxonomy" id="1418104"/>
    <lineage>
        <taxon>Bacteria</taxon>
        <taxon>Bacillati</taxon>
        <taxon>Bacillota</taxon>
        <taxon>Clostridia</taxon>
        <taxon>Eubacteriales</taxon>
        <taxon>Clostridiaceae</taxon>
        <taxon>Clostridium</taxon>
    </lineage>
</organism>
<dbReference type="Gene3D" id="3.10.20.310">
    <property type="entry name" value="membrane protein fhac"/>
    <property type="match status" value="1"/>
</dbReference>
<evidence type="ECO:0000256" key="2">
    <source>
        <dbReference type="ARBA" id="ARBA00022475"/>
    </source>
</evidence>
<evidence type="ECO:0000256" key="4">
    <source>
        <dbReference type="ARBA" id="ARBA00022692"/>
    </source>
</evidence>
<dbReference type="Pfam" id="PF08478">
    <property type="entry name" value="POTRA_1"/>
    <property type="match status" value="1"/>
</dbReference>
<name>A0A0C1U220_9CLOT</name>
<evidence type="ECO:0000259" key="9">
    <source>
        <dbReference type="PROSITE" id="PS51779"/>
    </source>
</evidence>
<evidence type="ECO:0000256" key="1">
    <source>
        <dbReference type="ARBA" id="ARBA00004370"/>
    </source>
</evidence>
<sequence length="267" mass="30683">MSKFKKQQGNYILKNKEKLLNKKRKIKFIKRGIFLFIVLISVLITLCLNLSYFDIASITVKGNENLTKEEIIEGSNIKVGENIFTVKANKAISSVKENPYVITSHVKRKFPNEIIVTVKERKAAFYSKLNDEFYIIDNEGIILDKKKNIENPNLVRLEGINLSNPTLGSEIPVENKKKLKDINTLSDIIYDYNSKDENVKITMIELNNFLDIKIHCNNNVYIKIGTDDDIPEKLAKAFSILKDKQLKNMKGYIDVSFDGNPVIYKQD</sequence>
<dbReference type="GO" id="GO:0005886">
    <property type="term" value="C:plasma membrane"/>
    <property type="evidence" value="ECO:0007669"/>
    <property type="project" value="TreeGrafter"/>
</dbReference>